<comment type="caution">
    <text evidence="2">The sequence shown here is derived from an EMBL/GenBank/DDBJ whole genome shotgun (WGS) entry which is preliminary data.</text>
</comment>
<evidence type="ECO:0000313" key="2">
    <source>
        <dbReference type="EMBL" id="CAF4394420.1"/>
    </source>
</evidence>
<sequence>CLLSRAVRSTLLYNFTLIDGNGGNPIPNSALIINDEGFIVNIMDMNLISNNQIEQSYPNVKSFNLKGKFVIPGLIDAHTHASSEW</sequence>
<dbReference type="Gene3D" id="2.30.40.10">
    <property type="entry name" value="Urease, subunit C, domain 1"/>
    <property type="match status" value="1"/>
</dbReference>
<reference evidence="2" key="1">
    <citation type="submission" date="2021-02" db="EMBL/GenBank/DDBJ databases">
        <authorList>
            <person name="Nowell W R."/>
        </authorList>
    </citation>
    <scope>NUCLEOTIDE SEQUENCE</scope>
</reference>
<protein>
    <recommendedName>
        <fullName evidence="4">Amidohydrolase</fullName>
    </recommendedName>
</protein>
<dbReference type="EMBL" id="CAJOBA010071502">
    <property type="protein sequence ID" value="CAF4394420.1"/>
    <property type="molecule type" value="Genomic_DNA"/>
</dbReference>
<dbReference type="SUPFAM" id="SSF51338">
    <property type="entry name" value="Composite domain of metallo-dependent hydrolases"/>
    <property type="match status" value="1"/>
</dbReference>
<gene>
    <name evidence="1" type="ORF">OVA965_LOCUS41527</name>
    <name evidence="2" type="ORF">TMI583_LOCUS43201</name>
</gene>
<name>A0A8S2VE16_9BILA</name>
<proteinExistence type="predicted"/>
<dbReference type="EMBL" id="CAJNOK010048093">
    <property type="protein sequence ID" value="CAF1590718.1"/>
    <property type="molecule type" value="Genomic_DNA"/>
</dbReference>
<dbReference type="Proteomes" id="UP000677228">
    <property type="component" value="Unassembled WGS sequence"/>
</dbReference>
<evidence type="ECO:0008006" key="4">
    <source>
        <dbReference type="Google" id="ProtNLM"/>
    </source>
</evidence>
<evidence type="ECO:0000313" key="3">
    <source>
        <dbReference type="Proteomes" id="UP000682733"/>
    </source>
</evidence>
<feature type="non-terminal residue" evidence="2">
    <location>
        <position position="1"/>
    </location>
</feature>
<organism evidence="2 3">
    <name type="scientific">Didymodactylos carnosus</name>
    <dbReference type="NCBI Taxonomy" id="1234261"/>
    <lineage>
        <taxon>Eukaryota</taxon>
        <taxon>Metazoa</taxon>
        <taxon>Spiralia</taxon>
        <taxon>Gnathifera</taxon>
        <taxon>Rotifera</taxon>
        <taxon>Eurotatoria</taxon>
        <taxon>Bdelloidea</taxon>
        <taxon>Philodinida</taxon>
        <taxon>Philodinidae</taxon>
        <taxon>Didymodactylos</taxon>
    </lineage>
</organism>
<evidence type="ECO:0000313" key="1">
    <source>
        <dbReference type="EMBL" id="CAF1590718.1"/>
    </source>
</evidence>
<dbReference type="InterPro" id="IPR011059">
    <property type="entry name" value="Metal-dep_hydrolase_composite"/>
</dbReference>
<dbReference type="AlphaFoldDB" id="A0A8S2VE16"/>
<accession>A0A8S2VE16</accession>
<dbReference type="GO" id="GO:0016810">
    <property type="term" value="F:hydrolase activity, acting on carbon-nitrogen (but not peptide) bonds"/>
    <property type="evidence" value="ECO:0007669"/>
    <property type="project" value="InterPro"/>
</dbReference>
<dbReference type="Proteomes" id="UP000682733">
    <property type="component" value="Unassembled WGS sequence"/>
</dbReference>